<dbReference type="InParanoid" id="B9TKI9"/>
<keyword evidence="2" id="KW-1185">Reference proteome</keyword>
<dbReference type="Proteomes" id="UP000008311">
    <property type="component" value="Unassembled WGS sequence"/>
</dbReference>
<evidence type="ECO:0000313" key="2">
    <source>
        <dbReference type="Proteomes" id="UP000008311"/>
    </source>
</evidence>
<proteinExistence type="predicted"/>
<organism evidence="1 2">
    <name type="scientific">Ricinus communis</name>
    <name type="common">Castor bean</name>
    <dbReference type="NCBI Taxonomy" id="3988"/>
    <lineage>
        <taxon>Eukaryota</taxon>
        <taxon>Viridiplantae</taxon>
        <taxon>Streptophyta</taxon>
        <taxon>Embryophyta</taxon>
        <taxon>Tracheophyta</taxon>
        <taxon>Spermatophyta</taxon>
        <taxon>Magnoliopsida</taxon>
        <taxon>eudicotyledons</taxon>
        <taxon>Gunneridae</taxon>
        <taxon>Pentapetalae</taxon>
        <taxon>rosids</taxon>
        <taxon>fabids</taxon>
        <taxon>Malpighiales</taxon>
        <taxon>Euphorbiaceae</taxon>
        <taxon>Acalyphoideae</taxon>
        <taxon>Acalypheae</taxon>
        <taxon>Ricinus</taxon>
    </lineage>
</organism>
<evidence type="ECO:0000313" key="1">
    <source>
        <dbReference type="EMBL" id="EEF23626.1"/>
    </source>
</evidence>
<reference evidence="2" key="1">
    <citation type="journal article" date="2010" name="Nat. Biotechnol.">
        <title>Draft genome sequence of the oilseed species Ricinus communis.</title>
        <authorList>
            <person name="Chan A.P."/>
            <person name="Crabtree J."/>
            <person name="Zhao Q."/>
            <person name="Lorenzi H."/>
            <person name="Orvis J."/>
            <person name="Puiu D."/>
            <person name="Melake-Berhan A."/>
            <person name="Jones K.M."/>
            <person name="Redman J."/>
            <person name="Chen G."/>
            <person name="Cahoon E.B."/>
            <person name="Gedil M."/>
            <person name="Stanke M."/>
            <person name="Haas B.J."/>
            <person name="Wortman J.R."/>
            <person name="Fraser-Liggett C.M."/>
            <person name="Ravel J."/>
            <person name="Rabinowicz P.D."/>
        </authorList>
    </citation>
    <scope>NUCLEOTIDE SEQUENCE [LARGE SCALE GENOMIC DNA]</scope>
    <source>
        <strain evidence="2">cv. Hale</strain>
    </source>
</reference>
<gene>
    <name evidence="1" type="ORF">RCOM_1963020</name>
</gene>
<sequence length="61" mass="5943">MLVADILNPYSVAVLHGAEAACQKHGYTLMLCNTGAQCDAAARAGAGGLSGGAAGPPCGRL</sequence>
<accession>B9TKI9</accession>
<dbReference type="AlphaFoldDB" id="B9TKI9"/>
<dbReference type="SUPFAM" id="SSF53822">
    <property type="entry name" value="Periplasmic binding protein-like I"/>
    <property type="match status" value="1"/>
</dbReference>
<dbReference type="InterPro" id="IPR028082">
    <property type="entry name" value="Peripla_BP_I"/>
</dbReference>
<protein>
    <submittedName>
        <fullName evidence="1">Uncharacterized protein</fullName>
    </submittedName>
</protein>
<dbReference type="Gene3D" id="3.40.50.2300">
    <property type="match status" value="1"/>
</dbReference>
<name>B9TKI9_RICCO</name>
<dbReference type="EMBL" id="EQ985361">
    <property type="protein sequence ID" value="EEF23626.1"/>
    <property type="molecule type" value="Genomic_DNA"/>
</dbReference>